<organism evidence="1">
    <name type="scientific">marine sediment metagenome</name>
    <dbReference type="NCBI Taxonomy" id="412755"/>
    <lineage>
        <taxon>unclassified sequences</taxon>
        <taxon>metagenomes</taxon>
        <taxon>ecological metagenomes</taxon>
    </lineage>
</organism>
<proteinExistence type="predicted"/>
<comment type="caution">
    <text evidence="1">The sequence shown here is derived from an EMBL/GenBank/DDBJ whole genome shotgun (WGS) entry which is preliminary data.</text>
</comment>
<dbReference type="Gene3D" id="3.50.50.60">
    <property type="entry name" value="FAD/NAD(P)-binding domain"/>
    <property type="match status" value="1"/>
</dbReference>
<evidence type="ECO:0000313" key="1">
    <source>
        <dbReference type="EMBL" id="GAG99323.1"/>
    </source>
</evidence>
<reference evidence="1" key="1">
    <citation type="journal article" date="2014" name="Front. Microbiol.">
        <title>High frequency of phylogenetically diverse reductive dehalogenase-homologous genes in deep subseafloor sedimentary metagenomes.</title>
        <authorList>
            <person name="Kawai M."/>
            <person name="Futagami T."/>
            <person name="Toyoda A."/>
            <person name="Takaki Y."/>
            <person name="Nishi S."/>
            <person name="Hori S."/>
            <person name="Arai W."/>
            <person name="Tsubouchi T."/>
            <person name="Morono Y."/>
            <person name="Uchiyama I."/>
            <person name="Ito T."/>
            <person name="Fujiyama A."/>
            <person name="Inagaki F."/>
            <person name="Takami H."/>
        </authorList>
    </citation>
    <scope>NUCLEOTIDE SEQUENCE</scope>
    <source>
        <strain evidence="1">Expedition CK06-06</strain>
    </source>
</reference>
<evidence type="ECO:0008006" key="2">
    <source>
        <dbReference type="Google" id="ProtNLM"/>
    </source>
</evidence>
<dbReference type="AlphaFoldDB" id="X1CT91"/>
<sequence length="257" mass="29825">EKYPPETISLADTYDYVMRKEDIDKIFGYSVKMCWGWDEQKISPPLGYGNGLMVWPYRSSIHFMQDQCLRTDQKSVPNLGKLFDEYHHNITSKLLWWKDLVAPRAKLRARMWEGFEIYVGLNKKLRKMPNHTDGMILIGDAAGLESTELCDGVPAAWYSAEIAAQVAIEAIKANDVSKAFLKKYDDKIKAHSIIQWSIKGRNRYNLRIAQQEHDIKKLKKYIHQGWGVRLVDTFYHAVHEAAPCLCKRRSNDNNKMD</sequence>
<feature type="non-terminal residue" evidence="1">
    <location>
        <position position="1"/>
    </location>
</feature>
<protein>
    <recommendedName>
        <fullName evidence="2">FAD-binding domain-containing protein</fullName>
    </recommendedName>
</protein>
<dbReference type="InterPro" id="IPR036188">
    <property type="entry name" value="FAD/NAD-bd_sf"/>
</dbReference>
<name>X1CT91_9ZZZZ</name>
<accession>X1CT91</accession>
<gene>
    <name evidence="1" type="ORF">S01H4_47451</name>
</gene>
<dbReference type="EMBL" id="BART01026639">
    <property type="protein sequence ID" value="GAG99323.1"/>
    <property type="molecule type" value="Genomic_DNA"/>
</dbReference>